<feature type="compositionally biased region" description="Basic and acidic residues" evidence="1">
    <location>
        <begin position="77"/>
        <end position="86"/>
    </location>
</feature>
<feature type="region of interest" description="Disordered" evidence="1">
    <location>
        <begin position="1"/>
        <end position="21"/>
    </location>
</feature>
<gene>
    <name evidence="2" type="ORF">VSR73_16925</name>
</gene>
<organism evidence="2 3">
    <name type="scientific">Paraburkholderia ferrariae</name>
    <dbReference type="NCBI Taxonomy" id="386056"/>
    <lineage>
        <taxon>Bacteria</taxon>
        <taxon>Pseudomonadati</taxon>
        <taxon>Pseudomonadota</taxon>
        <taxon>Betaproteobacteria</taxon>
        <taxon>Burkholderiales</taxon>
        <taxon>Burkholderiaceae</taxon>
        <taxon>Paraburkholderia</taxon>
    </lineage>
</organism>
<dbReference type="Proteomes" id="UP001489897">
    <property type="component" value="Unassembled WGS sequence"/>
</dbReference>
<evidence type="ECO:0000313" key="3">
    <source>
        <dbReference type="Proteomes" id="UP001489897"/>
    </source>
</evidence>
<dbReference type="CDD" id="cd14744">
    <property type="entry name" value="PAAR_CT_2"/>
    <property type="match status" value="1"/>
</dbReference>
<keyword evidence="3" id="KW-1185">Reference proteome</keyword>
<sequence length="150" mass="16612">MVRPSLLRRQGTPAPASRLCETPADEKAAARFHGSCPATTWHTSKFTPSIWNHIMVRRYDILKGDRTTADGTVVGGDPKDRVGEHEQAYERDEVWCPECQSTGYIVCDGPRQSMTGPDGREGALSDDLCVCRCDPPPRLLPSQYSSYVDV</sequence>
<comment type="caution">
    <text evidence="2">The sequence shown here is derived from an EMBL/GenBank/DDBJ whole genome shotgun (WGS) entry which is preliminary data.</text>
</comment>
<dbReference type="EMBL" id="JAYMRV010000004">
    <property type="protein sequence ID" value="MEM5422743.1"/>
    <property type="molecule type" value="Genomic_DNA"/>
</dbReference>
<name>A0ABU9RRP5_9BURK</name>
<accession>A0ABU9RRP5</accession>
<evidence type="ECO:0000313" key="2">
    <source>
        <dbReference type="EMBL" id="MEM5422743.1"/>
    </source>
</evidence>
<protein>
    <submittedName>
        <fullName evidence="2">PAAR domain-containing protein</fullName>
    </submittedName>
</protein>
<reference evidence="2 3" key="1">
    <citation type="submission" date="2024-01" db="EMBL/GenBank/DDBJ databases">
        <title>The diversity of rhizobia nodulating Mimosa spp. in eleven states of Brazil covering several biomes is determined by host plant, location, and edaphic factors.</title>
        <authorList>
            <person name="Rouws L."/>
            <person name="Barauna A."/>
            <person name="Beukes C."/>
            <person name="De Faria S.M."/>
            <person name="Gross E."/>
            <person name="Dos Reis Junior F.B."/>
            <person name="Simon M."/>
            <person name="Maluk M."/>
            <person name="Odee D.W."/>
            <person name="Kenicer G."/>
            <person name="Young J.P.W."/>
            <person name="Reis V.M."/>
            <person name="Zilli J."/>
            <person name="James E.K."/>
        </authorList>
    </citation>
    <scope>NUCLEOTIDE SEQUENCE [LARGE SCALE GENOMIC DNA]</scope>
    <source>
        <strain evidence="2 3">JPY167</strain>
    </source>
</reference>
<evidence type="ECO:0000256" key="1">
    <source>
        <dbReference type="SAM" id="MobiDB-lite"/>
    </source>
</evidence>
<proteinExistence type="predicted"/>
<dbReference type="RefSeq" id="WP_342947609.1">
    <property type="nucleotide sequence ID" value="NZ_JAYMRV010000004.1"/>
</dbReference>
<feature type="region of interest" description="Disordered" evidence="1">
    <location>
        <begin position="67"/>
        <end position="86"/>
    </location>
</feature>